<evidence type="ECO:0000313" key="4">
    <source>
        <dbReference type="Proteomes" id="UP001148838"/>
    </source>
</evidence>
<dbReference type="EMBL" id="JAJSOF020000003">
    <property type="protein sequence ID" value="KAJ4449523.1"/>
    <property type="molecule type" value="Genomic_DNA"/>
</dbReference>
<dbReference type="InterPro" id="IPR012337">
    <property type="entry name" value="RNaseH-like_sf"/>
</dbReference>
<dbReference type="InterPro" id="IPR001584">
    <property type="entry name" value="Integrase_cat-core"/>
</dbReference>
<comment type="caution">
    <text evidence="3">The sequence shown here is derived from an EMBL/GenBank/DDBJ whole genome shotgun (WGS) entry which is preliminary data.</text>
</comment>
<dbReference type="PROSITE" id="PS50994">
    <property type="entry name" value="INTEGRASE"/>
    <property type="match status" value="1"/>
</dbReference>
<sequence length="266" mass="31314">MEKGLLVYHPARVRKSRVFLPQVLRSMICNYFHDSMFGVHLGATKSLNRIFKEFFWPKMRSYVREYVTNCEFCPRAKPPSNTRVGLYSAETDSRPMQRLFMDFLRPLIRTRNGNKLILAMVDGFSKFVWLFPLRDMTSKSVVKILIHQVFAQHSIQECIITDNATVFNSKIFNDMCFQWGIRHVNTSPYYPQPNLVERLNRNLKSALIVFHHDHQLAWDKQLHTLQMGVNSTFHEATKSTPAELFLGRSLNHPLQLQWKLKLRWSP</sequence>
<proteinExistence type="predicted"/>
<reference evidence="3 4" key="1">
    <citation type="journal article" date="2022" name="Allergy">
        <title>Genome assembly and annotation of Periplaneta americana reveal a comprehensive cockroach allergen profile.</title>
        <authorList>
            <person name="Wang L."/>
            <person name="Xiong Q."/>
            <person name="Saelim N."/>
            <person name="Wang L."/>
            <person name="Nong W."/>
            <person name="Wan A.T."/>
            <person name="Shi M."/>
            <person name="Liu X."/>
            <person name="Cao Q."/>
            <person name="Hui J.H.L."/>
            <person name="Sookrung N."/>
            <person name="Leung T.F."/>
            <person name="Tungtrongchitr A."/>
            <person name="Tsui S.K.W."/>
        </authorList>
    </citation>
    <scope>NUCLEOTIDE SEQUENCE [LARGE SCALE GENOMIC DNA]</scope>
    <source>
        <strain evidence="3">PWHHKU_190912</strain>
    </source>
</reference>
<dbReference type="PANTHER" id="PTHR37984">
    <property type="entry name" value="PROTEIN CBG26694"/>
    <property type="match status" value="1"/>
</dbReference>
<name>A0ABQ8TUK2_PERAM</name>
<evidence type="ECO:0000259" key="2">
    <source>
        <dbReference type="PROSITE" id="PS50994"/>
    </source>
</evidence>
<dbReference type="Gene3D" id="3.30.420.10">
    <property type="entry name" value="Ribonuclease H-like superfamily/Ribonuclease H"/>
    <property type="match status" value="1"/>
</dbReference>
<dbReference type="SUPFAM" id="SSF53098">
    <property type="entry name" value="Ribonuclease H-like"/>
    <property type="match status" value="1"/>
</dbReference>
<dbReference type="EC" id="2.7.7.49" evidence="1"/>
<keyword evidence="4" id="KW-1185">Reference proteome</keyword>
<accession>A0ABQ8TUK2</accession>
<dbReference type="InterPro" id="IPR041588">
    <property type="entry name" value="Integrase_H2C2"/>
</dbReference>
<organism evidence="3 4">
    <name type="scientific">Periplaneta americana</name>
    <name type="common">American cockroach</name>
    <name type="synonym">Blatta americana</name>
    <dbReference type="NCBI Taxonomy" id="6978"/>
    <lineage>
        <taxon>Eukaryota</taxon>
        <taxon>Metazoa</taxon>
        <taxon>Ecdysozoa</taxon>
        <taxon>Arthropoda</taxon>
        <taxon>Hexapoda</taxon>
        <taxon>Insecta</taxon>
        <taxon>Pterygota</taxon>
        <taxon>Neoptera</taxon>
        <taxon>Polyneoptera</taxon>
        <taxon>Dictyoptera</taxon>
        <taxon>Blattodea</taxon>
        <taxon>Blattoidea</taxon>
        <taxon>Blattidae</taxon>
        <taxon>Blattinae</taxon>
        <taxon>Periplaneta</taxon>
    </lineage>
</organism>
<dbReference type="Gene3D" id="1.10.340.70">
    <property type="match status" value="1"/>
</dbReference>
<evidence type="ECO:0000256" key="1">
    <source>
        <dbReference type="ARBA" id="ARBA00012493"/>
    </source>
</evidence>
<feature type="domain" description="Integrase catalytic" evidence="2">
    <location>
        <begin position="91"/>
        <end position="249"/>
    </location>
</feature>
<gene>
    <name evidence="3" type="ORF">ANN_00924</name>
</gene>
<dbReference type="InterPro" id="IPR036397">
    <property type="entry name" value="RNaseH_sf"/>
</dbReference>
<evidence type="ECO:0000313" key="3">
    <source>
        <dbReference type="EMBL" id="KAJ4449523.1"/>
    </source>
</evidence>
<dbReference type="Pfam" id="PF17921">
    <property type="entry name" value="Integrase_H2C2"/>
    <property type="match status" value="1"/>
</dbReference>
<dbReference type="Pfam" id="PF00665">
    <property type="entry name" value="rve"/>
    <property type="match status" value="1"/>
</dbReference>
<dbReference type="PANTHER" id="PTHR37984:SF15">
    <property type="entry name" value="INTEGRASE CATALYTIC DOMAIN-CONTAINING PROTEIN"/>
    <property type="match status" value="1"/>
</dbReference>
<dbReference type="InterPro" id="IPR050951">
    <property type="entry name" value="Retrovirus_Pol_polyprotein"/>
</dbReference>
<protein>
    <recommendedName>
        <fullName evidence="1">RNA-directed DNA polymerase</fullName>
        <ecNumber evidence="1">2.7.7.49</ecNumber>
    </recommendedName>
</protein>
<dbReference type="Proteomes" id="UP001148838">
    <property type="component" value="Unassembled WGS sequence"/>
</dbReference>